<comment type="caution">
    <text evidence="2">The sequence shown here is derived from an EMBL/GenBank/DDBJ whole genome shotgun (WGS) entry which is preliminary data.</text>
</comment>
<dbReference type="PANTHER" id="PTHR11647">
    <property type="entry name" value="HYDRANTOINASE/DIHYDROPYRIMIDINASE FAMILY MEMBER"/>
    <property type="match status" value="1"/>
</dbReference>
<dbReference type="CDD" id="cd01297">
    <property type="entry name" value="D-aminoacylase"/>
    <property type="match status" value="1"/>
</dbReference>
<proteinExistence type="predicted"/>
<accession>A0A2S6MZB1</accession>
<reference evidence="2 3" key="1">
    <citation type="journal article" date="2018" name="Arch. Microbiol.">
        <title>New insights into the metabolic potential of the phototrophic purple bacterium Rhodopila globiformis DSM 161(T) from its draft genome sequence and evidence for a vanadium-dependent nitrogenase.</title>
        <authorList>
            <person name="Imhoff J.F."/>
            <person name="Rahn T."/>
            <person name="Kunzel S."/>
            <person name="Neulinger S.C."/>
        </authorList>
    </citation>
    <scope>NUCLEOTIDE SEQUENCE [LARGE SCALE GENOMIC DNA]</scope>
    <source>
        <strain evidence="2 3">DSM 161</strain>
    </source>
</reference>
<feature type="domain" description="Amidohydrolase 3" evidence="1">
    <location>
        <begin position="45"/>
        <end position="549"/>
    </location>
</feature>
<dbReference type="InterPro" id="IPR013108">
    <property type="entry name" value="Amidohydro_3"/>
</dbReference>
<dbReference type="AlphaFoldDB" id="A0A2S6MZB1"/>
<dbReference type="OrthoDB" id="9766983at2"/>
<dbReference type="Gene3D" id="2.30.40.10">
    <property type="entry name" value="Urease, subunit C, domain 1"/>
    <property type="match status" value="1"/>
</dbReference>
<dbReference type="SUPFAM" id="SSF51338">
    <property type="entry name" value="Composite domain of metallo-dependent hydrolases"/>
    <property type="match status" value="1"/>
</dbReference>
<organism evidence="2 3">
    <name type="scientific">Rhodopila globiformis</name>
    <name type="common">Rhodopseudomonas globiformis</name>
    <dbReference type="NCBI Taxonomy" id="1071"/>
    <lineage>
        <taxon>Bacteria</taxon>
        <taxon>Pseudomonadati</taxon>
        <taxon>Pseudomonadota</taxon>
        <taxon>Alphaproteobacteria</taxon>
        <taxon>Acetobacterales</taxon>
        <taxon>Acetobacteraceae</taxon>
        <taxon>Rhodopila</taxon>
    </lineage>
</organism>
<dbReference type="SUPFAM" id="SSF51556">
    <property type="entry name" value="Metallo-dependent hydrolases"/>
    <property type="match status" value="1"/>
</dbReference>
<dbReference type="GO" id="GO:0005829">
    <property type="term" value="C:cytosol"/>
    <property type="evidence" value="ECO:0007669"/>
    <property type="project" value="TreeGrafter"/>
</dbReference>
<dbReference type="GO" id="GO:0016812">
    <property type="term" value="F:hydrolase activity, acting on carbon-nitrogen (but not peptide) bonds, in cyclic amides"/>
    <property type="evidence" value="ECO:0007669"/>
    <property type="project" value="TreeGrafter"/>
</dbReference>
<keyword evidence="2" id="KW-0378">Hydrolase</keyword>
<dbReference type="RefSeq" id="WP_104521803.1">
    <property type="nucleotide sequence ID" value="NZ_NHRY01000254.1"/>
</dbReference>
<evidence type="ECO:0000313" key="3">
    <source>
        <dbReference type="Proteomes" id="UP000239724"/>
    </source>
</evidence>
<evidence type="ECO:0000259" key="1">
    <source>
        <dbReference type="Pfam" id="PF07969"/>
    </source>
</evidence>
<keyword evidence="3" id="KW-1185">Reference proteome</keyword>
<sequence length="572" mass="61900">MPRFDVVIRGGTVVDGTGSAPREADVGIIGNRIAAVGTVGGGGAEEIDARGKLVTPGFVDIHTHYDAQAVWDSHMSPSSSHGVTTAVMGNCGVGFAPCKPADRERLIELMEGVEDIPGAVMHEGLHWEWESFPEYLDALDRRPRDIDVCALLPHAAVRVNVMGDRAIALENANQADIAQMREIAREAMQAGAFGFSTSRTLSHKTLRGDPTPTLRAQEDELRGIALGMKDAGSGMLEMVSEWAPDHHAEFAMLRRVVEASERPAVFTLTQRHSRPEVWRDLLRHADKAAADGLPIRPVVAPRAIGVLLGLAGSQNPFSGTPSYKEIALLPVAERARRMQDPAVRARILNEDPAAGSTFPLFHRMSYEFMFRFGNPPNYQPRMEDSIAAIAAREGRSAPEVAYDMLVEDDGGNFIYHPLGNYAYGDLSMPETVLDNRNCIMGLGDGGAHVAFILDAGYQTWLLTHWGRETRRWDVAELIRRLTSDTAAAAGLHDRGVLAVGKKADVNVIDWDRLGSGAPYVVNDLPAGGKRLLQKVSGYEATLVSGRVTFRGGEATGALPGRLVRGPQMALAA</sequence>
<evidence type="ECO:0000313" key="2">
    <source>
        <dbReference type="EMBL" id="PPQ27713.1"/>
    </source>
</evidence>
<protein>
    <submittedName>
        <fullName evidence="2">Amidohydrolase</fullName>
    </submittedName>
</protein>
<name>A0A2S6MZB1_RHOGL</name>
<dbReference type="PANTHER" id="PTHR11647:SF1">
    <property type="entry name" value="COLLAPSIN RESPONSE MEDIATOR PROTEIN"/>
    <property type="match status" value="1"/>
</dbReference>
<dbReference type="Proteomes" id="UP000239724">
    <property type="component" value="Unassembled WGS sequence"/>
</dbReference>
<gene>
    <name evidence="2" type="ORF">CCS01_26325</name>
</gene>
<dbReference type="InterPro" id="IPR032466">
    <property type="entry name" value="Metal_Hydrolase"/>
</dbReference>
<dbReference type="Gene3D" id="3.20.20.140">
    <property type="entry name" value="Metal-dependent hydrolases"/>
    <property type="match status" value="2"/>
</dbReference>
<dbReference type="InterPro" id="IPR050378">
    <property type="entry name" value="Metallo-dep_Hydrolases_sf"/>
</dbReference>
<dbReference type="InterPro" id="IPR011059">
    <property type="entry name" value="Metal-dep_hydrolase_composite"/>
</dbReference>
<dbReference type="Pfam" id="PF07969">
    <property type="entry name" value="Amidohydro_3"/>
    <property type="match status" value="1"/>
</dbReference>
<dbReference type="EMBL" id="NHRY01000254">
    <property type="protein sequence ID" value="PPQ27713.1"/>
    <property type="molecule type" value="Genomic_DNA"/>
</dbReference>